<keyword evidence="2" id="KW-0805">Transcription regulation</keyword>
<dbReference type="Pfam" id="PF04542">
    <property type="entry name" value="Sigma70_r2"/>
    <property type="match status" value="1"/>
</dbReference>
<dbReference type="InterPro" id="IPR013249">
    <property type="entry name" value="RNA_pol_sigma70_r4_t2"/>
</dbReference>
<dbReference type="RefSeq" id="WP_346759108.1">
    <property type="nucleotide sequence ID" value="NZ_JAUJEB010000003.1"/>
</dbReference>
<dbReference type="Pfam" id="PF08281">
    <property type="entry name" value="Sigma70_r4_2"/>
    <property type="match status" value="1"/>
</dbReference>
<dbReference type="EMBL" id="JAUJEB010000003">
    <property type="protein sequence ID" value="MDN5213770.1"/>
    <property type="molecule type" value="Genomic_DNA"/>
</dbReference>
<keyword evidence="4" id="KW-0804">Transcription</keyword>
<feature type="domain" description="RNA polymerase sigma-70 region 2" evidence="5">
    <location>
        <begin position="39"/>
        <end position="106"/>
    </location>
</feature>
<comment type="caution">
    <text evidence="7">The sequence shown here is derived from an EMBL/GenBank/DDBJ whole genome shotgun (WGS) entry which is preliminary data.</text>
</comment>
<feature type="domain" description="RNA polymerase sigma factor 70 region 4 type 2" evidence="6">
    <location>
        <begin position="140"/>
        <end position="191"/>
    </location>
</feature>
<dbReference type="SUPFAM" id="SSF88659">
    <property type="entry name" value="Sigma3 and sigma4 domains of RNA polymerase sigma factors"/>
    <property type="match status" value="1"/>
</dbReference>
<proteinExistence type="inferred from homology"/>
<evidence type="ECO:0000313" key="7">
    <source>
        <dbReference type="EMBL" id="MDN5213770.1"/>
    </source>
</evidence>
<dbReference type="InterPro" id="IPR039425">
    <property type="entry name" value="RNA_pol_sigma-70-like"/>
</dbReference>
<dbReference type="InterPro" id="IPR013325">
    <property type="entry name" value="RNA_pol_sigma_r2"/>
</dbReference>
<evidence type="ECO:0000256" key="1">
    <source>
        <dbReference type="ARBA" id="ARBA00010641"/>
    </source>
</evidence>
<dbReference type="InterPro" id="IPR036388">
    <property type="entry name" value="WH-like_DNA-bd_sf"/>
</dbReference>
<dbReference type="Proteomes" id="UP001172083">
    <property type="component" value="Unassembled WGS sequence"/>
</dbReference>
<dbReference type="SUPFAM" id="SSF88946">
    <property type="entry name" value="Sigma2 domain of RNA polymerase sigma factors"/>
    <property type="match status" value="1"/>
</dbReference>
<dbReference type="Gene3D" id="1.10.10.10">
    <property type="entry name" value="Winged helix-like DNA-binding domain superfamily/Winged helix DNA-binding domain"/>
    <property type="match status" value="1"/>
</dbReference>
<dbReference type="InterPro" id="IPR007627">
    <property type="entry name" value="RNA_pol_sigma70_r2"/>
</dbReference>
<comment type="similarity">
    <text evidence="1">Belongs to the sigma-70 factor family. ECF subfamily.</text>
</comment>
<dbReference type="PANTHER" id="PTHR43133">
    <property type="entry name" value="RNA POLYMERASE ECF-TYPE SIGMA FACTO"/>
    <property type="match status" value="1"/>
</dbReference>
<protein>
    <submittedName>
        <fullName evidence="7">Sigma-70 family RNA polymerase sigma factor</fullName>
    </submittedName>
</protein>
<gene>
    <name evidence="7" type="ORF">QQ020_16980</name>
</gene>
<keyword evidence="8" id="KW-1185">Reference proteome</keyword>
<reference evidence="7" key="1">
    <citation type="submission" date="2023-06" db="EMBL/GenBank/DDBJ databases">
        <title>Genomic of Agaribacillus aureum.</title>
        <authorList>
            <person name="Wang G."/>
        </authorList>
    </citation>
    <scope>NUCLEOTIDE SEQUENCE</scope>
    <source>
        <strain evidence="7">BMA12</strain>
    </source>
</reference>
<dbReference type="InterPro" id="IPR014284">
    <property type="entry name" value="RNA_pol_sigma-70_dom"/>
</dbReference>
<evidence type="ECO:0000313" key="8">
    <source>
        <dbReference type="Proteomes" id="UP001172083"/>
    </source>
</evidence>
<evidence type="ECO:0000256" key="4">
    <source>
        <dbReference type="ARBA" id="ARBA00023163"/>
    </source>
</evidence>
<evidence type="ECO:0000256" key="3">
    <source>
        <dbReference type="ARBA" id="ARBA00023082"/>
    </source>
</evidence>
<evidence type="ECO:0000259" key="6">
    <source>
        <dbReference type="Pfam" id="PF08281"/>
    </source>
</evidence>
<sequence length="211" mass="24175">MTLNVTHNKYTGKVLDKFTSSQELWDAFKLGSKEAYAKIYEEHLDALYDYGMHILNNPGFIEDCIHDLYVGLWKNKENLGNPESVKGYLLTSMRRIIFRKVKKERKYTSLPDNSFMPEGLPEIGGEDNLTKNSINTGNQLRLKRALTALTKRQREAIYLRFYHNLDSAEVASVMSISLEGVYNHISKGVGRLKDLLKHSTVAIFAIIHHLI</sequence>
<dbReference type="PANTHER" id="PTHR43133:SF46">
    <property type="entry name" value="RNA POLYMERASE SIGMA-70 FACTOR ECF SUBFAMILY"/>
    <property type="match status" value="1"/>
</dbReference>
<organism evidence="7 8">
    <name type="scientific">Agaribacillus aureus</name>
    <dbReference type="NCBI Taxonomy" id="3051825"/>
    <lineage>
        <taxon>Bacteria</taxon>
        <taxon>Pseudomonadati</taxon>
        <taxon>Bacteroidota</taxon>
        <taxon>Cytophagia</taxon>
        <taxon>Cytophagales</taxon>
        <taxon>Splendidivirgaceae</taxon>
        <taxon>Agaribacillus</taxon>
    </lineage>
</organism>
<dbReference type="Gene3D" id="1.10.1740.10">
    <property type="match status" value="1"/>
</dbReference>
<dbReference type="CDD" id="cd06171">
    <property type="entry name" value="Sigma70_r4"/>
    <property type="match status" value="1"/>
</dbReference>
<name>A0ABT8LAE9_9BACT</name>
<evidence type="ECO:0000259" key="5">
    <source>
        <dbReference type="Pfam" id="PF04542"/>
    </source>
</evidence>
<evidence type="ECO:0000256" key="2">
    <source>
        <dbReference type="ARBA" id="ARBA00023015"/>
    </source>
</evidence>
<keyword evidence="3" id="KW-0731">Sigma factor</keyword>
<dbReference type="InterPro" id="IPR013324">
    <property type="entry name" value="RNA_pol_sigma_r3/r4-like"/>
</dbReference>
<accession>A0ABT8LAE9</accession>
<dbReference type="NCBIfam" id="TIGR02937">
    <property type="entry name" value="sigma70-ECF"/>
    <property type="match status" value="1"/>
</dbReference>